<feature type="domain" description="GAF" evidence="2">
    <location>
        <begin position="216"/>
        <end position="381"/>
    </location>
</feature>
<dbReference type="SUPFAM" id="SSF55874">
    <property type="entry name" value="ATPase domain of HSP90 chaperone/DNA topoisomerase II/histidine kinase"/>
    <property type="match status" value="1"/>
</dbReference>
<dbReference type="CDD" id="cd16936">
    <property type="entry name" value="HATPase_RsbW-like"/>
    <property type="match status" value="1"/>
</dbReference>
<evidence type="ECO:0000256" key="1">
    <source>
        <dbReference type="ARBA" id="ARBA00022801"/>
    </source>
</evidence>
<dbReference type="InterPro" id="IPR036457">
    <property type="entry name" value="PPM-type-like_dom_sf"/>
</dbReference>
<dbReference type="InterPro" id="IPR036890">
    <property type="entry name" value="HATPase_C_sf"/>
</dbReference>
<dbReference type="InterPro" id="IPR052016">
    <property type="entry name" value="Bact_Sigma-Reg"/>
</dbReference>
<dbReference type="Gene3D" id="3.60.40.10">
    <property type="entry name" value="PPM-type phosphatase domain"/>
    <property type="match status" value="1"/>
</dbReference>
<dbReference type="SUPFAM" id="SSF55781">
    <property type="entry name" value="GAF domain-like"/>
    <property type="match status" value="2"/>
</dbReference>
<dbReference type="RefSeq" id="WP_381741882.1">
    <property type="nucleotide sequence ID" value="NZ_JBHSDP010000024.1"/>
</dbReference>
<feature type="domain" description="PPM-type phosphatase" evidence="3">
    <location>
        <begin position="402"/>
        <end position="613"/>
    </location>
</feature>
<protein>
    <submittedName>
        <fullName evidence="4">SpoIIE family protein phosphatase</fullName>
    </submittedName>
</protein>
<name>A0ABV8TJY9_9ACTN</name>
<dbReference type="SMART" id="SM00065">
    <property type="entry name" value="GAF"/>
    <property type="match status" value="1"/>
</dbReference>
<dbReference type="InterPro" id="IPR003018">
    <property type="entry name" value="GAF"/>
</dbReference>
<comment type="caution">
    <text evidence="4">The sequence shown here is derived from an EMBL/GenBank/DDBJ whole genome shotgun (WGS) entry which is preliminary data.</text>
</comment>
<dbReference type="Gene3D" id="3.30.565.10">
    <property type="entry name" value="Histidine kinase-like ATPase, C-terminal domain"/>
    <property type="match status" value="1"/>
</dbReference>
<dbReference type="InterPro" id="IPR029016">
    <property type="entry name" value="GAF-like_dom_sf"/>
</dbReference>
<dbReference type="PANTHER" id="PTHR43156:SF2">
    <property type="entry name" value="STAGE II SPORULATION PROTEIN E"/>
    <property type="match status" value="1"/>
</dbReference>
<evidence type="ECO:0000313" key="5">
    <source>
        <dbReference type="Proteomes" id="UP001595824"/>
    </source>
</evidence>
<dbReference type="SMART" id="SM00331">
    <property type="entry name" value="PP2C_SIG"/>
    <property type="match status" value="1"/>
</dbReference>
<gene>
    <name evidence="4" type="ORF">ACFPC0_24175</name>
</gene>
<dbReference type="PANTHER" id="PTHR43156">
    <property type="entry name" value="STAGE II SPORULATION PROTEIN E-RELATED"/>
    <property type="match status" value="1"/>
</dbReference>
<accession>A0ABV8TJY9</accession>
<evidence type="ECO:0000259" key="3">
    <source>
        <dbReference type="SMART" id="SM00331"/>
    </source>
</evidence>
<keyword evidence="1" id="KW-0378">Hydrolase</keyword>
<evidence type="ECO:0000259" key="2">
    <source>
        <dbReference type="SMART" id="SM00065"/>
    </source>
</evidence>
<evidence type="ECO:0000313" key="4">
    <source>
        <dbReference type="EMBL" id="MFC4330828.1"/>
    </source>
</evidence>
<dbReference type="EMBL" id="JBHSDP010000024">
    <property type="protein sequence ID" value="MFC4330828.1"/>
    <property type="molecule type" value="Genomic_DNA"/>
</dbReference>
<dbReference type="SUPFAM" id="SSF81606">
    <property type="entry name" value="PP2C-like"/>
    <property type="match status" value="1"/>
</dbReference>
<dbReference type="Gene3D" id="3.30.450.40">
    <property type="match status" value="2"/>
</dbReference>
<reference evidence="5" key="1">
    <citation type="journal article" date="2019" name="Int. J. Syst. Evol. Microbiol.">
        <title>The Global Catalogue of Microorganisms (GCM) 10K type strain sequencing project: providing services to taxonomists for standard genome sequencing and annotation.</title>
        <authorList>
            <consortium name="The Broad Institute Genomics Platform"/>
            <consortium name="The Broad Institute Genome Sequencing Center for Infectious Disease"/>
            <person name="Wu L."/>
            <person name="Ma J."/>
        </authorList>
    </citation>
    <scope>NUCLEOTIDE SEQUENCE [LARGE SCALE GENOMIC DNA]</scope>
    <source>
        <strain evidence="5">PCU 347</strain>
    </source>
</reference>
<dbReference type="Pfam" id="PF13581">
    <property type="entry name" value="HATPase_c_2"/>
    <property type="match status" value="1"/>
</dbReference>
<organism evidence="4 5">
    <name type="scientific">Streptomyces andamanensis</name>
    <dbReference type="NCBI Taxonomy" id="1565035"/>
    <lineage>
        <taxon>Bacteria</taxon>
        <taxon>Bacillati</taxon>
        <taxon>Actinomycetota</taxon>
        <taxon>Actinomycetes</taxon>
        <taxon>Kitasatosporales</taxon>
        <taxon>Streptomycetaceae</taxon>
        <taxon>Streptomyces</taxon>
    </lineage>
</organism>
<dbReference type="InterPro" id="IPR001932">
    <property type="entry name" value="PPM-type_phosphatase-like_dom"/>
</dbReference>
<dbReference type="Pfam" id="PF07228">
    <property type="entry name" value="SpoIIE"/>
    <property type="match status" value="1"/>
</dbReference>
<dbReference type="Proteomes" id="UP001595824">
    <property type="component" value="Unassembled WGS sequence"/>
</dbReference>
<sequence>MSGSRSDRGAHESGPAGTLGEELAAALHDAVREAAERLEAVTAAVYLLSPEGTELRIAMIGGGPPSVFTLPGRMPLDASYASARALAGGEVAVLADPDAPRAHIPGCTVCPYPYLAAAAPLTAAGARFGSLTVLRPEGTDGYGPGRRTELARIAGRLSTALSALHRRGVPVVSPNLPVLVPVRGAESSADADPAGPWGMPGVAGSAGRSLMFPLHRLADLLNQATTMDHVTAAARFCVMGPFQARAMVLSCVAEGRMWVLGHSGDTEGLVRELHGSGLHTGTPAVRAVRGNTLLIADGPGPQASRPGAEPAPRPVTAHLPLVGSRHVVDVPVSGNRHVVGLCTLAYGGPRSFSPAERAVLTMMAGLLGSAVERVELNAKRQALAEGIQKRLLPPALVEVPGLTTTARYQPAAATAEVGGDWYDVIRMPDDRVALVIGDVEGHTMESAAAMGQLRTAVAAYASEGHGPAALLQRTAGLLARLGTESLATCCVVALDPEDGTAEVALAGHPAPLLRLPDGTVRTLDAPANVPLGLPDPGVYRAREHTVEPGSVLVLYSDGLFETREDEAGTLAEAAGPAGDLADARLEDLADRLLGRAPGPRGRRDDAALLLARYEGPDTGRVPRTGHLSIQRRDLRGVRQAREFVHDRLCGWGLADLSDDVELVTSEIVTNALVHAGSDVDVRLRVYADRLRLEVRDSASDPPVPALYSLSDEGCARAEHGRGLFLVEALADTWNTSPNGRGKTVWLEMDIPAGTGESGRSVE</sequence>
<dbReference type="InterPro" id="IPR003594">
    <property type="entry name" value="HATPase_dom"/>
</dbReference>
<keyword evidence="5" id="KW-1185">Reference proteome</keyword>
<proteinExistence type="predicted"/>